<protein>
    <submittedName>
        <fullName evidence="1">Uncharacterized protein</fullName>
    </submittedName>
</protein>
<dbReference type="KEGG" id="cdet:87949693"/>
<keyword evidence="2" id="KW-1185">Reference proteome</keyword>
<sequence>MIEINVFLRLTSDRPRPTAPLSSSSFAPAPRLLGVESVREGREMAEFALMYKFSDPQPWEASALVAVLLLLLTDRFSCKSVVAVLCAFGTSNLPRDDVDASSLDRAGHLTSNGGVSVWLDISHHSWYQNDGI</sequence>
<dbReference type="GeneID" id="87949693"/>
<dbReference type="RefSeq" id="XP_062785400.1">
    <property type="nucleotide sequence ID" value="XM_062929349.1"/>
</dbReference>
<gene>
    <name evidence="1" type="ORF">CDEST_13193</name>
</gene>
<dbReference type="Proteomes" id="UP001322277">
    <property type="component" value="Chromosome 9"/>
</dbReference>
<dbReference type="EMBL" id="CP137313">
    <property type="protein sequence ID" value="WQF88179.1"/>
    <property type="molecule type" value="Genomic_DNA"/>
</dbReference>
<reference evidence="2" key="1">
    <citation type="journal article" date="2023" name="bioRxiv">
        <title>Complete genome of the Medicago anthracnose fungus, Colletotrichum destructivum, reveals a mini-chromosome-like region within a core chromosome.</title>
        <authorList>
            <person name="Lapalu N."/>
            <person name="Simon A."/>
            <person name="Lu A."/>
            <person name="Plaumann P.-L."/>
            <person name="Amselem J."/>
            <person name="Pigne S."/>
            <person name="Auger A."/>
            <person name="Koch C."/>
            <person name="Dallery J.-F."/>
            <person name="O'Connell R.J."/>
        </authorList>
    </citation>
    <scope>NUCLEOTIDE SEQUENCE [LARGE SCALE GENOMIC DNA]</scope>
    <source>
        <strain evidence="2">CBS 520.97</strain>
    </source>
</reference>
<name>A0AAX4IY05_9PEZI</name>
<evidence type="ECO:0000313" key="1">
    <source>
        <dbReference type="EMBL" id="WQF88179.1"/>
    </source>
</evidence>
<evidence type="ECO:0000313" key="2">
    <source>
        <dbReference type="Proteomes" id="UP001322277"/>
    </source>
</evidence>
<proteinExistence type="predicted"/>
<organism evidence="1 2">
    <name type="scientific">Colletotrichum destructivum</name>
    <dbReference type="NCBI Taxonomy" id="34406"/>
    <lineage>
        <taxon>Eukaryota</taxon>
        <taxon>Fungi</taxon>
        <taxon>Dikarya</taxon>
        <taxon>Ascomycota</taxon>
        <taxon>Pezizomycotina</taxon>
        <taxon>Sordariomycetes</taxon>
        <taxon>Hypocreomycetidae</taxon>
        <taxon>Glomerellales</taxon>
        <taxon>Glomerellaceae</taxon>
        <taxon>Colletotrichum</taxon>
        <taxon>Colletotrichum destructivum species complex</taxon>
    </lineage>
</organism>
<dbReference type="AlphaFoldDB" id="A0AAX4IY05"/>
<accession>A0AAX4IY05</accession>